<dbReference type="GeneID" id="41965291"/>
<feature type="chain" id="PRO_5028459755" evidence="2">
    <location>
        <begin position="19"/>
        <end position="217"/>
    </location>
</feature>
<evidence type="ECO:0000256" key="2">
    <source>
        <dbReference type="SAM" id="SignalP"/>
    </source>
</evidence>
<evidence type="ECO:0000256" key="1">
    <source>
        <dbReference type="SAM" id="MobiDB-lite"/>
    </source>
</evidence>
<sequence>MHIQLKLTLLLAAASAMAQSICPTVTRTELASTCTTRRCNADCSLVTTVQNPCGCPSSVPTATLVAPCQADCPYNGCAVEFRTLNQPCQPTSTSSSTSTRRTTTTTTTTTWRWRPPTTTSKSTSTTSSRPIVTISITQLPTQPPVMTPCPTVTLRTQPADCPIVRCPVPNCVTQSQLRLPCGCSQPRTLLSVDGCQSDCPGGCMTRTQTVSQACEAP</sequence>
<keyword evidence="2" id="KW-0732">Signal</keyword>
<dbReference type="KEGG" id="pgri:PgNI_10412"/>
<proteinExistence type="predicted"/>
<evidence type="ECO:0000313" key="3">
    <source>
        <dbReference type="Proteomes" id="UP000515153"/>
    </source>
</evidence>
<dbReference type="RefSeq" id="XP_030980337.1">
    <property type="nucleotide sequence ID" value="XM_031130383.1"/>
</dbReference>
<dbReference type="Proteomes" id="UP000515153">
    <property type="component" value="Chromosome VII"/>
</dbReference>
<feature type="signal peptide" evidence="2">
    <location>
        <begin position="1"/>
        <end position="18"/>
    </location>
</feature>
<gene>
    <name evidence="4" type="ORF">PgNI_10412</name>
</gene>
<keyword evidence="3" id="KW-1185">Reference proteome</keyword>
<reference evidence="4" key="3">
    <citation type="submission" date="2025-08" db="UniProtKB">
        <authorList>
            <consortium name="RefSeq"/>
        </authorList>
    </citation>
    <scope>IDENTIFICATION</scope>
    <source>
        <strain evidence="4">NI907</strain>
    </source>
</reference>
<reference evidence="3 4" key="1">
    <citation type="journal article" date="2019" name="Mol. Biol. Evol.">
        <title>Blast fungal genomes show frequent chromosomal changes, gene gains and losses, and effector gene turnover.</title>
        <authorList>
            <person name="Gomez Luciano L.B."/>
            <person name="Jason Tsai I."/>
            <person name="Chuma I."/>
            <person name="Tosa Y."/>
            <person name="Chen Y.H."/>
            <person name="Li J.Y."/>
            <person name="Li M.Y."/>
            <person name="Jade Lu M.Y."/>
            <person name="Nakayashiki H."/>
            <person name="Li W.H."/>
        </authorList>
    </citation>
    <scope>NUCLEOTIDE SEQUENCE [LARGE SCALE GENOMIC DNA]</scope>
    <source>
        <strain evidence="3 4">NI907</strain>
    </source>
</reference>
<evidence type="ECO:0000313" key="4">
    <source>
        <dbReference type="RefSeq" id="XP_030980337.1"/>
    </source>
</evidence>
<dbReference type="AlphaFoldDB" id="A0A6P8AZM8"/>
<name>A0A6P8AZM8_PYRGI</name>
<accession>A0A6P8AZM8</accession>
<protein>
    <submittedName>
        <fullName evidence="4">Uncharacterized protein</fullName>
    </submittedName>
</protein>
<feature type="compositionally biased region" description="Low complexity" evidence="1">
    <location>
        <begin position="91"/>
        <end position="128"/>
    </location>
</feature>
<organism evidence="3 4">
    <name type="scientific">Pyricularia grisea</name>
    <name type="common">Crabgrass-specific blast fungus</name>
    <name type="synonym">Magnaporthe grisea</name>
    <dbReference type="NCBI Taxonomy" id="148305"/>
    <lineage>
        <taxon>Eukaryota</taxon>
        <taxon>Fungi</taxon>
        <taxon>Dikarya</taxon>
        <taxon>Ascomycota</taxon>
        <taxon>Pezizomycotina</taxon>
        <taxon>Sordariomycetes</taxon>
        <taxon>Sordariomycetidae</taxon>
        <taxon>Magnaporthales</taxon>
        <taxon>Pyriculariaceae</taxon>
        <taxon>Pyricularia</taxon>
    </lineage>
</organism>
<feature type="region of interest" description="Disordered" evidence="1">
    <location>
        <begin position="88"/>
        <end position="128"/>
    </location>
</feature>
<reference evidence="4" key="2">
    <citation type="submission" date="2019-10" db="EMBL/GenBank/DDBJ databases">
        <authorList>
            <consortium name="NCBI Genome Project"/>
        </authorList>
    </citation>
    <scope>NUCLEOTIDE SEQUENCE</scope>
    <source>
        <strain evidence="4">NI907</strain>
    </source>
</reference>